<dbReference type="InterPro" id="IPR051429">
    <property type="entry name" value="Encapsulin_nc"/>
</dbReference>
<evidence type="ECO:0000313" key="5">
    <source>
        <dbReference type="EMBL" id="SHM77225.1"/>
    </source>
</evidence>
<dbReference type="SUPFAM" id="SSF56563">
    <property type="entry name" value="Major capsid protein gp5"/>
    <property type="match status" value="1"/>
</dbReference>
<dbReference type="NCBIfam" id="NF041155">
    <property type="entry name" value="encap_f1"/>
    <property type="match status" value="1"/>
</dbReference>
<dbReference type="Gene3D" id="3.30.2320.10">
    <property type="entry name" value="hypothetical protein PF0899 domain"/>
    <property type="match status" value="1"/>
</dbReference>
<dbReference type="STRING" id="447595.SAMN05660826_01911"/>
<dbReference type="RefSeq" id="WP_084098969.1">
    <property type="nucleotide sequence ID" value="NZ_FRCR01000012.1"/>
</dbReference>
<dbReference type="Pfam" id="PF04454">
    <property type="entry name" value="Linocin_M18"/>
    <property type="match status" value="1"/>
</dbReference>
<sequence length="291" mass="32619">MKGGSAEIPRKIMADYLNRSQSPLTEEQWESMEKVVVETAKKHLIGRRFLSLYGPLGAGVQYLDFKAYAGDFKAVVDFVGDGDEGTLYSPSRQIKQIPMIYKDFKIEWRDLETYAAQGLPMDTTAAAMSAAFVAEMEDDLIFNGSPQFGIEGLLTAQGRSFIKIGNWDEEVSAYEDILKAAETLSAKGFREPYALVLSPKLYSKLLKPYKNTQYLEIDLVRKAVTECIYKSPVIKGDKAVLISIDAEYVDLAVAQDITLAFLETSKMNHYFRVFELVMPRIKVPAAICTIE</sequence>
<comment type="subcellular location">
    <subcellularLocation>
        <location evidence="1">Encapsulin nanocompartment</location>
    </subcellularLocation>
</comment>
<evidence type="ECO:0000256" key="3">
    <source>
        <dbReference type="ARBA" id="ARBA00033787"/>
    </source>
</evidence>
<dbReference type="InterPro" id="IPR007544">
    <property type="entry name" value="ENCAP"/>
</dbReference>
<dbReference type="Gene3D" id="3.30.2400.30">
    <property type="match status" value="1"/>
</dbReference>
<evidence type="ECO:0000313" key="6">
    <source>
        <dbReference type="Proteomes" id="UP000184375"/>
    </source>
</evidence>
<accession>A0A1M7LGP9</accession>
<evidence type="ECO:0000256" key="1">
    <source>
        <dbReference type="ARBA" id="ARBA00033738"/>
    </source>
</evidence>
<dbReference type="PANTHER" id="PTHR37165:SF1">
    <property type="entry name" value="TYPE 1 ENCAPSULIN SHELL PROTEIN"/>
    <property type="match status" value="1"/>
</dbReference>
<dbReference type="PANTHER" id="PTHR37165">
    <property type="entry name" value="PEPTIDASE U56 FAMILY"/>
    <property type="match status" value="1"/>
</dbReference>
<name>A0A1M7LGP9_9FIRM</name>
<evidence type="ECO:0000256" key="4">
    <source>
        <dbReference type="ARBA" id="ARBA00050023"/>
    </source>
</evidence>
<gene>
    <name evidence="5" type="ORF">SAMN05660826_01911</name>
</gene>
<dbReference type="OrthoDB" id="2922at2"/>
<keyword evidence="3" id="KW-1284">Encapsulin nanocompartment</keyword>
<dbReference type="EMBL" id="FRCR01000012">
    <property type="protein sequence ID" value="SHM77225.1"/>
    <property type="molecule type" value="Genomic_DNA"/>
</dbReference>
<proteinExistence type="inferred from homology"/>
<organism evidence="5 6">
    <name type="scientific">Caldanaerovirga acetigignens</name>
    <dbReference type="NCBI Taxonomy" id="447595"/>
    <lineage>
        <taxon>Bacteria</taxon>
        <taxon>Bacillati</taxon>
        <taxon>Bacillota</taxon>
        <taxon>Clostridia</taxon>
        <taxon>Thermosediminibacterales</taxon>
        <taxon>Thermosediminibacteraceae</taxon>
        <taxon>Caldanaerovirga</taxon>
    </lineage>
</organism>
<reference evidence="6" key="1">
    <citation type="submission" date="2016-11" db="EMBL/GenBank/DDBJ databases">
        <authorList>
            <person name="Varghese N."/>
            <person name="Submissions S."/>
        </authorList>
    </citation>
    <scope>NUCLEOTIDE SEQUENCE [LARGE SCALE GENOMIC DNA]</scope>
    <source>
        <strain evidence="6">DSM 18802</strain>
    </source>
</reference>
<comment type="similarity">
    <text evidence="2">Belongs to the encapsulin family. Family 1 subfamily.</text>
</comment>
<evidence type="ECO:0000256" key="2">
    <source>
        <dbReference type="ARBA" id="ARBA00033743"/>
    </source>
</evidence>
<dbReference type="Proteomes" id="UP000184375">
    <property type="component" value="Unassembled WGS sequence"/>
</dbReference>
<dbReference type="GO" id="GO:0140737">
    <property type="term" value="C:encapsulin nanocompartment"/>
    <property type="evidence" value="ECO:0007669"/>
    <property type="project" value="UniProtKB-SubCell"/>
</dbReference>
<protein>
    <recommendedName>
        <fullName evidence="4">Type 1 encapsulin shell protein</fullName>
    </recommendedName>
</protein>
<keyword evidence="6" id="KW-1185">Reference proteome</keyword>
<dbReference type="AlphaFoldDB" id="A0A1M7LGP9"/>